<gene>
    <name evidence="1" type="ORF">A3F84_06260</name>
</gene>
<sequence>MWQIMDMVIWATVREELSGILTRLIGEEVYLSEEEAQRVVERLCLRDASTERTVRESADFVGVG</sequence>
<reference evidence="1 2" key="1">
    <citation type="journal article" date="2016" name="Nat. Commun.">
        <title>Thousands of microbial genomes shed light on interconnected biogeochemical processes in an aquifer system.</title>
        <authorList>
            <person name="Anantharaman K."/>
            <person name="Brown C.T."/>
            <person name="Hug L.A."/>
            <person name="Sharon I."/>
            <person name="Castelle C.J."/>
            <person name="Probst A.J."/>
            <person name="Thomas B.C."/>
            <person name="Singh A."/>
            <person name="Wilkins M.J."/>
            <person name="Karaoz U."/>
            <person name="Brodie E.L."/>
            <person name="Williams K.H."/>
            <person name="Hubbard S.S."/>
            <person name="Banfield J.F."/>
        </authorList>
    </citation>
    <scope>NUCLEOTIDE SEQUENCE [LARGE SCALE GENOMIC DNA]</scope>
    <source>
        <strain evidence="2">RIFCSPLOWO2_12_FULL_64_10</strain>
    </source>
</reference>
<evidence type="ECO:0000313" key="1">
    <source>
        <dbReference type="EMBL" id="OGG46144.1"/>
    </source>
</evidence>
<proteinExistence type="predicted"/>
<dbReference type="Proteomes" id="UP000178606">
    <property type="component" value="Unassembled WGS sequence"/>
</dbReference>
<dbReference type="EMBL" id="MFKF01000340">
    <property type="protein sequence ID" value="OGG46144.1"/>
    <property type="molecule type" value="Genomic_DNA"/>
</dbReference>
<comment type="caution">
    <text evidence="1">The sequence shown here is derived from an EMBL/GenBank/DDBJ whole genome shotgun (WGS) entry which is preliminary data.</text>
</comment>
<name>A0A1F6CAE0_HANXR</name>
<organism evidence="1 2">
    <name type="scientific">Handelsmanbacteria sp. (strain RIFCSPLOWO2_12_FULL_64_10)</name>
    <dbReference type="NCBI Taxonomy" id="1817868"/>
    <lineage>
        <taxon>Bacteria</taxon>
        <taxon>Candidatus Handelsmaniibacteriota</taxon>
    </lineage>
</organism>
<evidence type="ECO:0000313" key="2">
    <source>
        <dbReference type="Proteomes" id="UP000178606"/>
    </source>
</evidence>
<accession>A0A1F6CAE0</accession>
<protein>
    <submittedName>
        <fullName evidence="1">Uncharacterized protein</fullName>
    </submittedName>
</protein>
<dbReference type="AlphaFoldDB" id="A0A1F6CAE0"/>